<dbReference type="Proteomes" id="UP001295469">
    <property type="component" value="Chromosome A09"/>
</dbReference>
<protein>
    <submittedName>
        <fullName evidence="2">(rape) hypothetical protein</fullName>
    </submittedName>
</protein>
<reference evidence="2" key="1">
    <citation type="submission" date="2021-01" db="EMBL/GenBank/DDBJ databases">
        <authorList>
            <consortium name="Genoscope - CEA"/>
            <person name="William W."/>
        </authorList>
    </citation>
    <scope>NUCLEOTIDE SEQUENCE</scope>
</reference>
<sequence>MRSNDENKNLSLAPPSGLGNPPKLTKEREQEAANWFMRIMEKALEKRIKRSLKARVMKMLTKIHSP</sequence>
<evidence type="ECO:0000256" key="1">
    <source>
        <dbReference type="SAM" id="MobiDB-lite"/>
    </source>
</evidence>
<dbReference type="AlphaFoldDB" id="A0A816PEQ4"/>
<gene>
    <name evidence="2" type="ORF">DARMORV10_A09P46000.1</name>
</gene>
<dbReference type="EMBL" id="HG994363">
    <property type="protein sequence ID" value="CAF2047133.1"/>
    <property type="molecule type" value="Genomic_DNA"/>
</dbReference>
<name>A0A816PEQ4_BRANA</name>
<proteinExistence type="predicted"/>
<evidence type="ECO:0000313" key="2">
    <source>
        <dbReference type="EMBL" id="CAF2047133.1"/>
    </source>
</evidence>
<organism evidence="2">
    <name type="scientific">Brassica napus</name>
    <name type="common">Rape</name>
    <dbReference type="NCBI Taxonomy" id="3708"/>
    <lineage>
        <taxon>Eukaryota</taxon>
        <taxon>Viridiplantae</taxon>
        <taxon>Streptophyta</taxon>
        <taxon>Embryophyta</taxon>
        <taxon>Tracheophyta</taxon>
        <taxon>Spermatophyta</taxon>
        <taxon>Magnoliopsida</taxon>
        <taxon>eudicotyledons</taxon>
        <taxon>Gunneridae</taxon>
        <taxon>Pentapetalae</taxon>
        <taxon>rosids</taxon>
        <taxon>malvids</taxon>
        <taxon>Brassicales</taxon>
        <taxon>Brassicaceae</taxon>
        <taxon>Brassiceae</taxon>
        <taxon>Brassica</taxon>
    </lineage>
</organism>
<accession>A0A816PEQ4</accession>
<feature type="region of interest" description="Disordered" evidence="1">
    <location>
        <begin position="1"/>
        <end position="29"/>
    </location>
</feature>